<feature type="chain" id="PRO_5017215908" description="Ig-like domain-containing protein" evidence="1">
    <location>
        <begin position="19"/>
        <end position="111"/>
    </location>
</feature>
<accession>A0A3B1IEI7</accession>
<reference evidence="4" key="1">
    <citation type="submission" date="2013-03" db="EMBL/GenBank/DDBJ databases">
        <authorList>
            <person name="Jeffery W."/>
            <person name="Warren W."/>
            <person name="Wilson R.K."/>
        </authorList>
    </citation>
    <scope>NUCLEOTIDE SEQUENCE</scope>
    <source>
        <strain evidence="4">female</strain>
    </source>
</reference>
<feature type="domain" description="Ig-like" evidence="2">
    <location>
        <begin position="19"/>
        <end position="111"/>
    </location>
</feature>
<dbReference type="InParanoid" id="A0A3B1IEI7"/>
<dbReference type="STRING" id="7994.ENSAMXP00000028091"/>
<dbReference type="AlphaFoldDB" id="A0A3B1IEI7"/>
<sequence>MCFCFFFLLFLLFRVFWGIIMTQSPNSQLVTPGQTVTISCRSSQDIYSALAWYLQKSGEAPKLLVYDASFRQSGVPGRFTGSGSGSEYSLQISGVQAEDAGDYYCQEGSSG</sequence>
<feature type="signal peptide" evidence="1">
    <location>
        <begin position="1"/>
        <end position="18"/>
    </location>
</feature>
<keyword evidence="4" id="KW-1185">Reference proteome</keyword>
<name>A0A3B1IEI7_ASTMX</name>
<protein>
    <recommendedName>
        <fullName evidence="2">Ig-like domain-containing protein</fullName>
    </recommendedName>
</protein>
<reference evidence="4" key="2">
    <citation type="journal article" date="2014" name="Nat. Commun.">
        <title>The cavefish genome reveals candidate genes for eye loss.</title>
        <authorList>
            <person name="McGaugh S.E."/>
            <person name="Gross J.B."/>
            <person name="Aken B."/>
            <person name="Blin M."/>
            <person name="Borowsky R."/>
            <person name="Chalopin D."/>
            <person name="Hinaux H."/>
            <person name="Jeffery W.R."/>
            <person name="Keene A."/>
            <person name="Ma L."/>
            <person name="Minx P."/>
            <person name="Murphy D."/>
            <person name="O'Quin K.E."/>
            <person name="Retaux S."/>
            <person name="Rohner N."/>
            <person name="Searle S.M."/>
            <person name="Stahl B.A."/>
            <person name="Tabin C."/>
            <person name="Volff J.N."/>
            <person name="Yoshizawa M."/>
            <person name="Warren W.C."/>
        </authorList>
    </citation>
    <scope>NUCLEOTIDE SEQUENCE [LARGE SCALE GENOMIC DNA]</scope>
    <source>
        <strain evidence="4">female</strain>
    </source>
</reference>
<proteinExistence type="predicted"/>
<dbReference type="Bgee" id="ENSAMXG00000033565">
    <property type="expression patterns" value="Expressed in mesonephros and 12 other cell types or tissues"/>
</dbReference>
<dbReference type="SUPFAM" id="SSF48726">
    <property type="entry name" value="Immunoglobulin"/>
    <property type="match status" value="1"/>
</dbReference>
<dbReference type="Gene3D" id="2.60.40.10">
    <property type="entry name" value="Immunoglobulins"/>
    <property type="match status" value="1"/>
</dbReference>
<dbReference type="InterPro" id="IPR036179">
    <property type="entry name" value="Ig-like_dom_sf"/>
</dbReference>
<keyword evidence="1" id="KW-0732">Signal</keyword>
<dbReference type="PROSITE" id="PS50835">
    <property type="entry name" value="IG_LIKE"/>
    <property type="match status" value="1"/>
</dbReference>
<reference evidence="3" key="4">
    <citation type="submission" date="2025-09" db="UniProtKB">
        <authorList>
            <consortium name="Ensembl"/>
        </authorList>
    </citation>
    <scope>IDENTIFICATION</scope>
</reference>
<dbReference type="Ensembl" id="ENSAMXT00000045509.1">
    <property type="protein sequence ID" value="ENSAMXP00000028091.1"/>
    <property type="gene ID" value="ENSAMXG00000033565.1"/>
</dbReference>
<dbReference type="FunFam" id="2.60.40.10:FF:001230">
    <property type="entry name" value="Immunoglobulin kappa variable 8-16"/>
    <property type="match status" value="1"/>
</dbReference>
<dbReference type="InterPro" id="IPR007110">
    <property type="entry name" value="Ig-like_dom"/>
</dbReference>
<evidence type="ECO:0000256" key="1">
    <source>
        <dbReference type="SAM" id="SignalP"/>
    </source>
</evidence>
<dbReference type="InterPro" id="IPR050150">
    <property type="entry name" value="IgV_Light_Chain"/>
</dbReference>
<dbReference type="SMART" id="SM00406">
    <property type="entry name" value="IGv"/>
    <property type="match status" value="1"/>
</dbReference>
<evidence type="ECO:0000313" key="4">
    <source>
        <dbReference type="Proteomes" id="UP000018467"/>
    </source>
</evidence>
<dbReference type="InterPro" id="IPR013106">
    <property type="entry name" value="Ig_V-set"/>
</dbReference>
<dbReference type="Proteomes" id="UP000018467">
    <property type="component" value="Unassembled WGS sequence"/>
</dbReference>
<dbReference type="GeneTree" id="ENSGT01150000286991"/>
<evidence type="ECO:0000313" key="3">
    <source>
        <dbReference type="Ensembl" id="ENSAMXP00000028091.1"/>
    </source>
</evidence>
<reference evidence="3" key="3">
    <citation type="submission" date="2025-08" db="UniProtKB">
        <authorList>
            <consortium name="Ensembl"/>
        </authorList>
    </citation>
    <scope>IDENTIFICATION</scope>
</reference>
<organism evidence="3 4">
    <name type="scientific">Astyanax mexicanus</name>
    <name type="common">Blind cave fish</name>
    <name type="synonym">Astyanax fasciatus mexicanus</name>
    <dbReference type="NCBI Taxonomy" id="7994"/>
    <lineage>
        <taxon>Eukaryota</taxon>
        <taxon>Metazoa</taxon>
        <taxon>Chordata</taxon>
        <taxon>Craniata</taxon>
        <taxon>Vertebrata</taxon>
        <taxon>Euteleostomi</taxon>
        <taxon>Actinopterygii</taxon>
        <taxon>Neopterygii</taxon>
        <taxon>Teleostei</taxon>
        <taxon>Ostariophysi</taxon>
        <taxon>Characiformes</taxon>
        <taxon>Characoidei</taxon>
        <taxon>Acestrorhamphidae</taxon>
        <taxon>Acestrorhamphinae</taxon>
        <taxon>Astyanax</taxon>
    </lineage>
</organism>
<dbReference type="SMART" id="SM00409">
    <property type="entry name" value="IG"/>
    <property type="match status" value="1"/>
</dbReference>
<dbReference type="PANTHER" id="PTHR23267">
    <property type="entry name" value="IMMUNOGLOBULIN LIGHT CHAIN"/>
    <property type="match status" value="1"/>
</dbReference>
<evidence type="ECO:0000259" key="2">
    <source>
        <dbReference type="PROSITE" id="PS50835"/>
    </source>
</evidence>
<dbReference type="InterPro" id="IPR003599">
    <property type="entry name" value="Ig_sub"/>
</dbReference>
<dbReference type="InterPro" id="IPR013783">
    <property type="entry name" value="Ig-like_fold"/>
</dbReference>
<dbReference type="Pfam" id="PF07686">
    <property type="entry name" value="V-set"/>
    <property type="match status" value="1"/>
</dbReference>